<dbReference type="InterPro" id="IPR018908">
    <property type="entry name" value="TMEM234"/>
</dbReference>
<dbReference type="Pfam" id="PF10639">
    <property type="entry name" value="TMEM234"/>
    <property type="match status" value="1"/>
</dbReference>
<dbReference type="GO" id="GO:0022857">
    <property type="term" value="F:transmembrane transporter activity"/>
    <property type="evidence" value="ECO:0007669"/>
    <property type="project" value="InterPro"/>
</dbReference>
<dbReference type="EMBL" id="PXOH01000005">
    <property type="protein sequence ID" value="PSF38162.1"/>
    <property type="molecule type" value="Genomic_DNA"/>
</dbReference>
<dbReference type="InterPro" id="IPR037185">
    <property type="entry name" value="EmrE-like"/>
</dbReference>
<evidence type="ECO:0000313" key="8">
    <source>
        <dbReference type="Proteomes" id="UP000239001"/>
    </source>
</evidence>
<keyword evidence="5 6" id="KW-0472">Membrane</keyword>
<proteinExistence type="predicted"/>
<evidence type="ECO:0000256" key="5">
    <source>
        <dbReference type="ARBA" id="ARBA00023136"/>
    </source>
</evidence>
<feature type="transmembrane region" description="Helical" evidence="6">
    <location>
        <begin position="51"/>
        <end position="69"/>
    </location>
</feature>
<accession>A0A2T1M0H5</accession>
<keyword evidence="3 6" id="KW-0812">Transmembrane</keyword>
<keyword evidence="8" id="KW-1185">Reference proteome</keyword>
<protein>
    <submittedName>
        <fullName evidence="7">EamA-like transporter family protein</fullName>
    </submittedName>
</protein>
<dbReference type="PANTHER" id="PTHR30561:SF9">
    <property type="entry name" value="4-AMINO-4-DEOXY-L-ARABINOSE-PHOSPHOUNDECAPRENOL FLIPPASE SUBUNIT ARNF-RELATED"/>
    <property type="match status" value="1"/>
</dbReference>
<gene>
    <name evidence="7" type="ORF">C7H19_06735</name>
</gene>
<evidence type="ECO:0000256" key="1">
    <source>
        <dbReference type="ARBA" id="ARBA00004651"/>
    </source>
</evidence>
<evidence type="ECO:0000256" key="3">
    <source>
        <dbReference type="ARBA" id="ARBA00022692"/>
    </source>
</evidence>
<feature type="transmembrane region" description="Helical" evidence="6">
    <location>
        <begin position="102"/>
        <end position="120"/>
    </location>
</feature>
<sequence length="122" mass="13251">MSLQEFGLLLFSVLVSATGQFFLKVGALKLGKVTGNNLISHIFNILTVPELIAGLACYGLGAIAYILLLTRVKLSVAGPSASLIYIFSVLMGYFIFKESIPIYRLFGMGFIVCGVILVVWQK</sequence>
<organism evidence="7 8">
    <name type="scientific">Aphanothece hegewaldii CCALA 016</name>
    <dbReference type="NCBI Taxonomy" id="2107694"/>
    <lineage>
        <taxon>Bacteria</taxon>
        <taxon>Bacillati</taxon>
        <taxon>Cyanobacteriota</taxon>
        <taxon>Cyanophyceae</taxon>
        <taxon>Oscillatoriophycideae</taxon>
        <taxon>Chroococcales</taxon>
        <taxon>Aphanothecaceae</taxon>
        <taxon>Aphanothece</taxon>
    </lineage>
</organism>
<evidence type="ECO:0000256" key="6">
    <source>
        <dbReference type="SAM" id="Phobius"/>
    </source>
</evidence>
<keyword evidence="4 6" id="KW-1133">Transmembrane helix</keyword>
<keyword evidence="2" id="KW-1003">Cell membrane</keyword>
<evidence type="ECO:0000256" key="4">
    <source>
        <dbReference type="ARBA" id="ARBA00022989"/>
    </source>
</evidence>
<feature type="transmembrane region" description="Helical" evidence="6">
    <location>
        <begin position="76"/>
        <end position="96"/>
    </location>
</feature>
<evidence type="ECO:0000256" key="2">
    <source>
        <dbReference type="ARBA" id="ARBA00022475"/>
    </source>
</evidence>
<dbReference type="OrthoDB" id="531587at2"/>
<dbReference type="Gene3D" id="1.10.3730.20">
    <property type="match status" value="1"/>
</dbReference>
<dbReference type="SUPFAM" id="SSF103481">
    <property type="entry name" value="Multidrug resistance efflux transporter EmrE"/>
    <property type="match status" value="1"/>
</dbReference>
<dbReference type="AlphaFoldDB" id="A0A2T1M0H5"/>
<comment type="caution">
    <text evidence="7">The sequence shown here is derived from an EMBL/GenBank/DDBJ whole genome shotgun (WGS) entry which is preliminary data.</text>
</comment>
<dbReference type="PANTHER" id="PTHR30561">
    <property type="entry name" value="SMR FAMILY PROTON-DEPENDENT DRUG EFFLUX TRANSPORTER SUGE"/>
    <property type="match status" value="1"/>
</dbReference>
<comment type="subcellular location">
    <subcellularLocation>
        <location evidence="1">Cell membrane</location>
        <topology evidence="1">Multi-pass membrane protein</topology>
    </subcellularLocation>
</comment>
<evidence type="ECO:0000313" key="7">
    <source>
        <dbReference type="EMBL" id="PSF38162.1"/>
    </source>
</evidence>
<name>A0A2T1M0H5_9CHRO</name>
<dbReference type="RefSeq" id="WP_106456127.1">
    <property type="nucleotide sequence ID" value="NZ_PXOH01000005.1"/>
</dbReference>
<dbReference type="Proteomes" id="UP000239001">
    <property type="component" value="Unassembled WGS sequence"/>
</dbReference>
<dbReference type="GO" id="GO:0005886">
    <property type="term" value="C:plasma membrane"/>
    <property type="evidence" value="ECO:0007669"/>
    <property type="project" value="UniProtKB-SubCell"/>
</dbReference>
<reference evidence="7 8" key="1">
    <citation type="submission" date="2018-03" db="EMBL/GenBank/DDBJ databases">
        <title>The ancient ancestry and fast evolution of plastids.</title>
        <authorList>
            <person name="Moore K.R."/>
            <person name="Magnabosco C."/>
            <person name="Momper L."/>
            <person name="Gold D.A."/>
            <person name="Bosak T."/>
            <person name="Fournier G.P."/>
        </authorList>
    </citation>
    <scope>NUCLEOTIDE SEQUENCE [LARGE SCALE GENOMIC DNA]</scope>
    <source>
        <strain evidence="7 8">CCALA 016</strain>
    </source>
</reference>
<reference evidence="7 8" key="2">
    <citation type="submission" date="2018-03" db="EMBL/GenBank/DDBJ databases">
        <authorList>
            <person name="Keele B.F."/>
        </authorList>
    </citation>
    <scope>NUCLEOTIDE SEQUENCE [LARGE SCALE GENOMIC DNA]</scope>
    <source>
        <strain evidence="7 8">CCALA 016</strain>
    </source>
</reference>
<dbReference type="InterPro" id="IPR000390">
    <property type="entry name" value="Small_drug/metabolite_transptr"/>
</dbReference>